<dbReference type="PROSITE" id="PS50181">
    <property type="entry name" value="FBOX"/>
    <property type="match status" value="1"/>
</dbReference>
<reference evidence="2 4" key="1">
    <citation type="journal article" date="2011" name="Nature">
        <title>The Medicago genome provides insight into the evolution of rhizobial symbioses.</title>
        <authorList>
            <person name="Young N.D."/>
            <person name="Debelle F."/>
            <person name="Oldroyd G.E."/>
            <person name="Geurts R."/>
            <person name="Cannon S.B."/>
            <person name="Udvardi M.K."/>
            <person name="Benedito V.A."/>
            <person name="Mayer K.F."/>
            <person name="Gouzy J."/>
            <person name="Schoof H."/>
            <person name="Van de Peer Y."/>
            <person name="Proost S."/>
            <person name="Cook D.R."/>
            <person name="Meyers B.C."/>
            <person name="Spannagl M."/>
            <person name="Cheung F."/>
            <person name="De Mita S."/>
            <person name="Krishnakumar V."/>
            <person name="Gundlach H."/>
            <person name="Zhou S."/>
            <person name="Mudge J."/>
            <person name="Bharti A.K."/>
            <person name="Murray J.D."/>
            <person name="Naoumkina M.A."/>
            <person name="Rosen B."/>
            <person name="Silverstein K.A."/>
            <person name="Tang H."/>
            <person name="Rombauts S."/>
            <person name="Zhao P.X."/>
            <person name="Zhou P."/>
            <person name="Barbe V."/>
            <person name="Bardou P."/>
            <person name="Bechner M."/>
            <person name="Bellec A."/>
            <person name="Berger A."/>
            <person name="Berges H."/>
            <person name="Bidwell S."/>
            <person name="Bisseling T."/>
            <person name="Choisne N."/>
            <person name="Couloux A."/>
            <person name="Denny R."/>
            <person name="Deshpande S."/>
            <person name="Dai X."/>
            <person name="Doyle J.J."/>
            <person name="Dudez A.M."/>
            <person name="Farmer A.D."/>
            <person name="Fouteau S."/>
            <person name="Franken C."/>
            <person name="Gibelin C."/>
            <person name="Gish J."/>
            <person name="Goldstein S."/>
            <person name="Gonzalez A.J."/>
            <person name="Green P.J."/>
            <person name="Hallab A."/>
            <person name="Hartog M."/>
            <person name="Hua A."/>
            <person name="Humphray S.J."/>
            <person name="Jeong D.H."/>
            <person name="Jing Y."/>
            <person name="Jocker A."/>
            <person name="Kenton S.M."/>
            <person name="Kim D.J."/>
            <person name="Klee K."/>
            <person name="Lai H."/>
            <person name="Lang C."/>
            <person name="Lin S."/>
            <person name="Macmil S.L."/>
            <person name="Magdelenat G."/>
            <person name="Matthews L."/>
            <person name="McCorrison J."/>
            <person name="Monaghan E.L."/>
            <person name="Mun J.H."/>
            <person name="Najar F.Z."/>
            <person name="Nicholson C."/>
            <person name="Noirot C."/>
            <person name="O'Bleness M."/>
            <person name="Paule C.R."/>
            <person name="Poulain J."/>
            <person name="Prion F."/>
            <person name="Qin B."/>
            <person name="Qu C."/>
            <person name="Retzel E.F."/>
            <person name="Riddle C."/>
            <person name="Sallet E."/>
            <person name="Samain S."/>
            <person name="Samson N."/>
            <person name="Sanders I."/>
            <person name="Saurat O."/>
            <person name="Scarpelli C."/>
            <person name="Schiex T."/>
            <person name="Segurens B."/>
            <person name="Severin A.J."/>
            <person name="Sherrier D.J."/>
            <person name="Shi R."/>
            <person name="Sims S."/>
            <person name="Singer S.R."/>
            <person name="Sinharoy S."/>
            <person name="Sterck L."/>
            <person name="Viollet A."/>
            <person name="Wang B.B."/>
            <person name="Wang K."/>
            <person name="Wang M."/>
            <person name="Wang X."/>
            <person name="Warfsmann J."/>
            <person name="Weissenbach J."/>
            <person name="White D.D."/>
            <person name="White J.D."/>
            <person name="Wiley G.B."/>
            <person name="Wincker P."/>
            <person name="Xing Y."/>
            <person name="Yang L."/>
            <person name="Yao Z."/>
            <person name="Ying F."/>
            <person name="Zhai J."/>
            <person name="Zhou L."/>
            <person name="Zuber A."/>
            <person name="Denarie J."/>
            <person name="Dixon R.A."/>
            <person name="May G.D."/>
            <person name="Schwartz D.C."/>
            <person name="Rogers J."/>
            <person name="Quetier F."/>
            <person name="Town C.D."/>
            <person name="Roe B.A."/>
        </authorList>
    </citation>
    <scope>NUCLEOTIDE SEQUENCE [LARGE SCALE GENOMIC DNA]</scope>
    <source>
        <strain evidence="2">A17</strain>
        <strain evidence="3 4">cv. Jemalong A17</strain>
    </source>
</reference>
<dbReference type="PaxDb" id="3880-AES98040"/>
<reference evidence="2 4" key="2">
    <citation type="journal article" date="2014" name="BMC Genomics">
        <title>An improved genome release (version Mt4.0) for the model legume Medicago truncatula.</title>
        <authorList>
            <person name="Tang H."/>
            <person name="Krishnakumar V."/>
            <person name="Bidwell S."/>
            <person name="Rosen B."/>
            <person name="Chan A."/>
            <person name="Zhou S."/>
            <person name="Gentzbittel L."/>
            <person name="Childs K.L."/>
            <person name="Yandell M."/>
            <person name="Gundlach H."/>
            <person name="Mayer K.F."/>
            <person name="Schwartz D.C."/>
            <person name="Town C.D."/>
        </authorList>
    </citation>
    <scope>GENOME REANNOTATION</scope>
    <source>
        <strain evidence="3 4">cv. Jemalong A17</strain>
    </source>
</reference>
<dbReference type="Proteomes" id="UP000002051">
    <property type="component" value="Chromosome 5"/>
</dbReference>
<accession>G7KAD8</accession>
<dbReference type="CDD" id="cd22160">
    <property type="entry name" value="F-box_AtFBL13-like"/>
    <property type="match status" value="1"/>
</dbReference>
<evidence type="ECO:0000313" key="4">
    <source>
        <dbReference type="Proteomes" id="UP000002051"/>
    </source>
</evidence>
<sequence>MELGFVNAYGKHEDESSQRLRYNNGQDKISDLPNHIIGSILSFLPAKEAVSTCVLSKRWKNVWIFVTKLSFQDKHPFHYTKIKKAYSTIDSFSLSVHYDYDGCDINELVSFVSSRSVKNICLESLLPSEERVFQSNSLFECQFLEELVMKNCIAIFPSFASLSSLTSLKLTRILVICFDRNKHLTLKFPVLRLLEIEGGRTWSIIKSVTFHVPLLEVCSMDYGTCVRSNAKIKICASRLTKFCYIGSFQSEIILLEAVHIASANIMLHGSSRRMEETMHFVSKLLSINAASLKLCLRSRKLASEHVQVQWRRTHDVPTTETSIFATSTSSQSIKLRPRRIIDNFTGEWNHKLSLTSTEGGNNCSNTP</sequence>
<reference evidence="3" key="3">
    <citation type="submission" date="2015-04" db="UniProtKB">
        <authorList>
            <consortium name="EnsemblPlants"/>
        </authorList>
    </citation>
    <scope>IDENTIFICATION</scope>
    <source>
        <strain evidence="3">cv. Jemalong A17</strain>
    </source>
</reference>
<dbReference type="SUPFAM" id="SSF81383">
    <property type="entry name" value="F-box domain"/>
    <property type="match status" value="1"/>
</dbReference>
<dbReference type="HOGENOM" id="CLU_010721_14_0_1"/>
<gene>
    <name evidence="2" type="ordered locus">MTR_5g063450</name>
</gene>
<name>G7KAD8_MEDTR</name>
<evidence type="ECO:0000313" key="2">
    <source>
        <dbReference type="EMBL" id="AES98040.1"/>
    </source>
</evidence>
<evidence type="ECO:0000259" key="1">
    <source>
        <dbReference type="PROSITE" id="PS50181"/>
    </source>
</evidence>
<dbReference type="Pfam" id="PF00646">
    <property type="entry name" value="F-box"/>
    <property type="match status" value="1"/>
</dbReference>
<proteinExistence type="predicted"/>
<dbReference type="PANTHER" id="PTHR32212">
    <property type="entry name" value="CYCLIN-LIKE F-BOX"/>
    <property type="match status" value="1"/>
</dbReference>
<dbReference type="InterPro" id="IPR053781">
    <property type="entry name" value="F-box_AtFBL13-like"/>
</dbReference>
<dbReference type="PANTHER" id="PTHR32212:SF439">
    <property type="entry name" value="F-BOX_RNI SUPERFAMILY PROTEIN"/>
    <property type="match status" value="1"/>
</dbReference>
<dbReference type="AlphaFoldDB" id="G7KAD8"/>
<dbReference type="InterPro" id="IPR001810">
    <property type="entry name" value="F-box_dom"/>
</dbReference>
<keyword evidence="4" id="KW-1185">Reference proteome</keyword>
<organism evidence="2 4">
    <name type="scientific">Medicago truncatula</name>
    <name type="common">Barrel medic</name>
    <name type="synonym">Medicago tribuloides</name>
    <dbReference type="NCBI Taxonomy" id="3880"/>
    <lineage>
        <taxon>Eukaryota</taxon>
        <taxon>Viridiplantae</taxon>
        <taxon>Streptophyta</taxon>
        <taxon>Embryophyta</taxon>
        <taxon>Tracheophyta</taxon>
        <taxon>Spermatophyta</taxon>
        <taxon>Magnoliopsida</taxon>
        <taxon>eudicotyledons</taxon>
        <taxon>Gunneridae</taxon>
        <taxon>Pentapetalae</taxon>
        <taxon>rosids</taxon>
        <taxon>fabids</taxon>
        <taxon>Fabales</taxon>
        <taxon>Fabaceae</taxon>
        <taxon>Papilionoideae</taxon>
        <taxon>50 kb inversion clade</taxon>
        <taxon>NPAAA clade</taxon>
        <taxon>Hologalegina</taxon>
        <taxon>IRL clade</taxon>
        <taxon>Trifolieae</taxon>
        <taxon>Medicago</taxon>
    </lineage>
</organism>
<dbReference type="InterPro" id="IPR036047">
    <property type="entry name" value="F-box-like_dom_sf"/>
</dbReference>
<evidence type="ECO:0000313" key="3">
    <source>
        <dbReference type="EnsemblPlants" id="AES98040"/>
    </source>
</evidence>
<dbReference type="EnsemblPlants" id="AES98040">
    <property type="protein sequence ID" value="AES98040"/>
    <property type="gene ID" value="MTR_5g063450"/>
</dbReference>
<dbReference type="Gene3D" id="1.20.1280.50">
    <property type="match status" value="1"/>
</dbReference>
<dbReference type="EMBL" id="CM001221">
    <property type="protein sequence ID" value="AES98040.1"/>
    <property type="molecule type" value="Genomic_DNA"/>
</dbReference>
<feature type="domain" description="F-box" evidence="1">
    <location>
        <begin position="26"/>
        <end position="62"/>
    </location>
</feature>
<protein>
    <submittedName>
        <fullName evidence="2">F-box/RNI/FBD-like domain protein</fullName>
    </submittedName>
</protein>